<evidence type="ECO:0000256" key="2">
    <source>
        <dbReference type="ARBA" id="ARBA00022448"/>
    </source>
</evidence>
<feature type="transmembrane region" description="Helical" evidence="7">
    <location>
        <begin position="87"/>
        <end position="105"/>
    </location>
</feature>
<evidence type="ECO:0000256" key="6">
    <source>
        <dbReference type="SAM" id="MobiDB-lite"/>
    </source>
</evidence>
<keyword evidence="10" id="KW-1185">Reference proteome</keyword>
<feature type="transmembrane region" description="Helical" evidence="7">
    <location>
        <begin position="412"/>
        <end position="431"/>
    </location>
</feature>
<feature type="transmembrane region" description="Helical" evidence="7">
    <location>
        <begin position="443"/>
        <end position="462"/>
    </location>
</feature>
<dbReference type="InterPro" id="IPR020846">
    <property type="entry name" value="MFS_dom"/>
</dbReference>
<keyword evidence="2" id="KW-0813">Transport</keyword>
<dbReference type="SUPFAM" id="SSF103473">
    <property type="entry name" value="MFS general substrate transporter"/>
    <property type="match status" value="1"/>
</dbReference>
<feature type="region of interest" description="Disordered" evidence="6">
    <location>
        <begin position="1"/>
        <end position="24"/>
    </location>
</feature>
<feature type="transmembrane region" description="Helical" evidence="7">
    <location>
        <begin position="356"/>
        <end position="375"/>
    </location>
</feature>
<dbReference type="Pfam" id="PF07690">
    <property type="entry name" value="MFS_1"/>
    <property type="match status" value="1"/>
</dbReference>
<evidence type="ECO:0000256" key="1">
    <source>
        <dbReference type="ARBA" id="ARBA00004141"/>
    </source>
</evidence>
<dbReference type="CDD" id="cd17502">
    <property type="entry name" value="MFS_Azr1_MDR_like"/>
    <property type="match status" value="1"/>
</dbReference>
<name>A0A084B6N1_STACB</name>
<evidence type="ECO:0000256" key="4">
    <source>
        <dbReference type="ARBA" id="ARBA00022989"/>
    </source>
</evidence>
<feature type="transmembrane region" description="Helical" evidence="7">
    <location>
        <begin position="174"/>
        <end position="193"/>
    </location>
</feature>
<dbReference type="InterPro" id="IPR036259">
    <property type="entry name" value="MFS_trans_sf"/>
</dbReference>
<keyword evidence="3 7" id="KW-0812">Transmembrane</keyword>
<sequence>MAVDTPILPAGDEERRESSSVEKTELQAAGPVDDASAAVDGEYPSGFKLIMIAVALILAMFLISLDMTIVATAVPSITDEFRTLRDVAWYGSAFFVTIGAFQTTWGKAYKYFPLKTTFLLSIFVFEIGSLICAVAPTSTALVVGRAIAGVGAAGVSGGSYTLIAFSAPPHKRPIFTGILGASYGVASVIGPLIGGVFSDQVTWRWCFYINLPIGGLSVLIILFYFRTPSAAKPVDASLKEKILQMDPLGTSLVLGAILCYLLALQYGGLSHAWNSSTVIGLLVGFFVIVIVFVAFQIYQGERSMLAPRLVKQRAVWVGSLFQFFFAGSYYAVLYILPIYFQSVDNASPSDSGVRNLSLILSLTVFTIMSGGFISSTGIATPLEVIGSAVASIGAGLLYTLDIGTSTGEWVGFQLIAGVGWGIGFQVPMIVAQGTCAPEDLASATAVILFFQTMGGALLLSAAQSAFANRMVSTLATTAPTVDPMQVLDAGAGEIRTIFTDEQLPGILAAYMDGIQVALAIAIAAVCFSVVLSVLSPWKRLQTAKPKAGTSTPETETVQMPETSNR</sequence>
<keyword evidence="5 7" id="KW-0472">Membrane</keyword>
<organism evidence="9 10">
    <name type="scientific">Stachybotrys chartarum (strain CBS 109288 / IBT 7711)</name>
    <name type="common">Toxic black mold</name>
    <name type="synonym">Stilbospora chartarum</name>
    <dbReference type="NCBI Taxonomy" id="1280523"/>
    <lineage>
        <taxon>Eukaryota</taxon>
        <taxon>Fungi</taxon>
        <taxon>Dikarya</taxon>
        <taxon>Ascomycota</taxon>
        <taxon>Pezizomycotina</taxon>
        <taxon>Sordariomycetes</taxon>
        <taxon>Hypocreomycetidae</taxon>
        <taxon>Hypocreales</taxon>
        <taxon>Stachybotryaceae</taxon>
        <taxon>Stachybotrys</taxon>
    </lineage>
</organism>
<feature type="transmembrane region" description="Helical" evidence="7">
    <location>
        <begin position="205"/>
        <end position="225"/>
    </location>
</feature>
<dbReference type="PANTHER" id="PTHR23501:SF177">
    <property type="entry name" value="MAJOR FACILITATOR SUPERFAMILY (MFS) PROFILE DOMAIN-CONTAINING PROTEIN-RELATED"/>
    <property type="match status" value="1"/>
</dbReference>
<feature type="transmembrane region" description="Helical" evidence="7">
    <location>
        <begin position="142"/>
        <end position="162"/>
    </location>
</feature>
<feature type="compositionally biased region" description="Basic and acidic residues" evidence="6">
    <location>
        <begin position="12"/>
        <end position="24"/>
    </location>
</feature>
<evidence type="ECO:0000256" key="7">
    <source>
        <dbReference type="SAM" id="Phobius"/>
    </source>
</evidence>
<dbReference type="HOGENOM" id="CLU_000960_22_1_1"/>
<feature type="transmembrane region" description="Helical" evidence="7">
    <location>
        <begin position="117"/>
        <end position="136"/>
    </location>
</feature>
<dbReference type="Proteomes" id="UP000028045">
    <property type="component" value="Unassembled WGS sequence"/>
</dbReference>
<dbReference type="GO" id="GO:0022857">
    <property type="term" value="F:transmembrane transporter activity"/>
    <property type="evidence" value="ECO:0007669"/>
    <property type="project" value="InterPro"/>
</dbReference>
<feature type="domain" description="Major facilitator superfamily (MFS) profile" evidence="8">
    <location>
        <begin position="52"/>
        <end position="541"/>
    </location>
</feature>
<evidence type="ECO:0000256" key="5">
    <source>
        <dbReference type="ARBA" id="ARBA00023136"/>
    </source>
</evidence>
<dbReference type="AlphaFoldDB" id="A0A084B6N1"/>
<feature type="transmembrane region" description="Helical" evidence="7">
    <location>
        <begin position="513"/>
        <end position="534"/>
    </location>
</feature>
<evidence type="ECO:0000259" key="8">
    <source>
        <dbReference type="PROSITE" id="PS50850"/>
    </source>
</evidence>
<feature type="transmembrane region" description="Helical" evidence="7">
    <location>
        <begin position="246"/>
        <end position="266"/>
    </location>
</feature>
<dbReference type="PANTHER" id="PTHR23501">
    <property type="entry name" value="MAJOR FACILITATOR SUPERFAMILY"/>
    <property type="match status" value="1"/>
</dbReference>
<evidence type="ECO:0000313" key="9">
    <source>
        <dbReference type="EMBL" id="KEY73210.1"/>
    </source>
</evidence>
<evidence type="ECO:0000256" key="3">
    <source>
        <dbReference type="ARBA" id="ARBA00022692"/>
    </source>
</evidence>
<dbReference type="PROSITE" id="PS50850">
    <property type="entry name" value="MFS"/>
    <property type="match status" value="1"/>
</dbReference>
<dbReference type="EMBL" id="KL647898">
    <property type="protein sequence ID" value="KEY73210.1"/>
    <property type="molecule type" value="Genomic_DNA"/>
</dbReference>
<dbReference type="FunFam" id="1.20.1250.20:FF:000196">
    <property type="entry name" value="MFS toxin efflux pump (AflT)"/>
    <property type="match status" value="1"/>
</dbReference>
<dbReference type="Gene3D" id="1.20.1250.20">
    <property type="entry name" value="MFS general substrate transporter like domains"/>
    <property type="match status" value="2"/>
</dbReference>
<dbReference type="OrthoDB" id="10021397at2759"/>
<evidence type="ECO:0000313" key="10">
    <source>
        <dbReference type="Proteomes" id="UP000028045"/>
    </source>
</evidence>
<dbReference type="InterPro" id="IPR011701">
    <property type="entry name" value="MFS"/>
</dbReference>
<feature type="transmembrane region" description="Helical" evidence="7">
    <location>
        <begin position="315"/>
        <end position="336"/>
    </location>
</feature>
<feature type="region of interest" description="Disordered" evidence="6">
    <location>
        <begin position="542"/>
        <end position="565"/>
    </location>
</feature>
<gene>
    <name evidence="9" type="ORF">S7711_04174</name>
</gene>
<feature type="transmembrane region" description="Helical" evidence="7">
    <location>
        <begin position="272"/>
        <end position="295"/>
    </location>
</feature>
<comment type="subcellular location">
    <subcellularLocation>
        <location evidence="1">Membrane</location>
        <topology evidence="1">Multi-pass membrane protein</topology>
    </subcellularLocation>
</comment>
<dbReference type="GO" id="GO:0005886">
    <property type="term" value="C:plasma membrane"/>
    <property type="evidence" value="ECO:0007669"/>
    <property type="project" value="TreeGrafter"/>
</dbReference>
<feature type="compositionally biased region" description="Polar residues" evidence="6">
    <location>
        <begin position="548"/>
        <end position="565"/>
    </location>
</feature>
<reference evidence="9 10" key="1">
    <citation type="journal article" date="2014" name="BMC Genomics">
        <title>Comparative genome sequencing reveals chemotype-specific gene clusters in the toxigenic black mold Stachybotrys.</title>
        <authorList>
            <person name="Semeiks J."/>
            <person name="Borek D."/>
            <person name="Otwinowski Z."/>
            <person name="Grishin N.V."/>
        </authorList>
    </citation>
    <scope>NUCLEOTIDE SEQUENCE [LARGE SCALE GENOMIC DNA]</scope>
    <source>
        <strain evidence="10">CBS 109288 / IBT 7711</strain>
    </source>
</reference>
<keyword evidence="4 7" id="KW-1133">Transmembrane helix</keyword>
<accession>A0A084B6N1</accession>
<proteinExistence type="predicted"/>
<dbReference type="FunFam" id="1.20.1720.10:FF:000012">
    <property type="entry name" value="MFS toxin efflux pump (AflT)"/>
    <property type="match status" value="1"/>
</dbReference>
<feature type="transmembrane region" description="Helical" evidence="7">
    <location>
        <begin position="49"/>
        <end position="75"/>
    </location>
</feature>
<protein>
    <recommendedName>
        <fullName evidence="8">Major facilitator superfamily (MFS) profile domain-containing protein</fullName>
    </recommendedName>
</protein>